<feature type="transmembrane region" description="Helical" evidence="1">
    <location>
        <begin position="12"/>
        <end position="30"/>
    </location>
</feature>
<feature type="transmembrane region" description="Helical" evidence="1">
    <location>
        <begin position="149"/>
        <end position="171"/>
    </location>
</feature>
<keyword evidence="1" id="KW-1133">Transmembrane helix</keyword>
<reference evidence="2 3" key="1">
    <citation type="submission" date="2023-04" db="EMBL/GenBank/DDBJ databases">
        <title>Genome of Basidiobolus ranarum AG-B5.</title>
        <authorList>
            <person name="Stajich J.E."/>
            <person name="Carter-House D."/>
            <person name="Gryganskyi A."/>
        </authorList>
    </citation>
    <scope>NUCLEOTIDE SEQUENCE [LARGE SCALE GENOMIC DNA]</scope>
    <source>
        <strain evidence="2 3">AG-B5</strain>
    </source>
</reference>
<organism evidence="2 3">
    <name type="scientific">Basidiobolus ranarum</name>
    <dbReference type="NCBI Taxonomy" id="34480"/>
    <lineage>
        <taxon>Eukaryota</taxon>
        <taxon>Fungi</taxon>
        <taxon>Fungi incertae sedis</taxon>
        <taxon>Zoopagomycota</taxon>
        <taxon>Entomophthoromycotina</taxon>
        <taxon>Basidiobolomycetes</taxon>
        <taxon>Basidiobolales</taxon>
        <taxon>Basidiobolaceae</taxon>
        <taxon>Basidiobolus</taxon>
    </lineage>
</organism>
<evidence type="ECO:0000256" key="1">
    <source>
        <dbReference type="SAM" id="Phobius"/>
    </source>
</evidence>
<evidence type="ECO:0000313" key="2">
    <source>
        <dbReference type="EMBL" id="KAK9766502.1"/>
    </source>
</evidence>
<evidence type="ECO:0000313" key="3">
    <source>
        <dbReference type="Proteomes" id="UP001479436"/>
    </source>
</evidence>
<feature type="transmembrane region" description="Helical" evidence="1">
    <location>
        <begin position="109"/>
        <end position="129"/>
    </location>
</feature>
<sequence length="290" mass="33204">MNLDTQPKLNAFVELLLVTFTFPLVIQDVYHSIRMVLKDQAVIYKINLIQTSLLLCTGLMNLGIRVFGHQFSCLIYFYSYNIMAFSSVTLLLTLVFLKSLCINRHIRLIKGLFGFSQIIHLVVEIFMLMNTRDIFANFPGNCSWITEDFYVIILLSNSTCVVIFLASMVIISMYKQAKVNSFPIFKVFIRDGIIILILITLVTVIVLILQILKVIQSGILLHGWWIIMSLLTTQQCHTSYRLRRKDLYTHESDSNHTTIVRINHHPAYSSNHPNLQASSAVKQDITAISV</sequence>
<dbReference type="EMBL" id="JASJQH010000150">
    <property type="protein sequence ID" value="KAK9766502.1"/>
    <property type="molecule type" value="Genomic_DNA"/>
</dbReference>
<comment type="caution">
    <text evidence="2">The sequence shown here is derived from an EMBL/GenBank/DDBJ whole genome shotgun (WGS) entry which is preliminary data.</text>
</comment>
<feature type="transmembrane region" description="Helical" evidence="1">
    <location>
        <begin position="42"/>
        <end position="64"/>
    </location>
</feature>
<feature type="transmembrane region" description="Helical" evidence="1">
    <location>
        <begin position="192"/>
        <end position="212"/>
    </location>
</feature>
<dbReference type="Proteomes" id="UP001479436">
    <property type="component" value="Unassembled WGS sequence"/>
</dbReference>
<accession>A0ABR2WYD2</accession>
<gene>
    <name evidence="2" type="ORF">K7432_004386</name>
</gene>
<keyword evidence="1" id="KW-0472">Membrane</keyword>
<feature type="transmembrane region" description="Helical" evidence="1">
    <location>
        <begin position="76"/>
        <end position="97"/>
    </location>
</feature>
<keyword evidence="1" id="KW-0812">Transmembrane</keyword>
<protein>
    <submittedName>
        <fullName evidence="2">Uncharacterized protein</fullName>
    </submittedName>
</protein>
<name>A0ABR2WYD2_9FUNG</name>
<keyword evidence="3" id="KW-1185">Reference proteome</keyword>
<proteinExistence type="predicted"/>